<feature type="region of interest" description="Disordered" evidence="10">
    <location>
        <begin position="1305"/>
        <end position="1471"/>
    </location>
</feature>
<feature type="compositionally biased region" description="Basic and acidic residues" evidence="10">
    <location>
        <begin position="450"/>
        <end position="467"/>
    </location>
</feature>
<evidence type="ECO:0000256" key="7">
    <source>
        <dbReference type="ARBA" id="ARBA00022840"/>
    </source>
</evidence>
<keyword evidence="13" id="KW-1185">Reference proteome</keyword>
<dbReference type="InterPro" id="IPR003959">
    <property type="entry name" value="ATPase_AAA_core"/>
</dbReference>
<feature type="compositionally biased region" description="Basic residues" evidence="10">
    <location>
        <begin position="440"/>
        <end position="449"/>
    </location>
</feature>
<evidence type="ECO:0000259" key="11">
    <source>
        <dbReference type="SMART" id="SM00382"/>
    </source>
</evidence>
<dbReference type="GO" id="GO:0006337">
    <property type="term" value="P:nucleosome disassembly"/>
    <property type="evidence" value="ECO:0007669"/>
    <property type="project" value="TreeGrafter"/>
</dbReference>
<protein>
    <submittedName>
        <fullName evidence="12">AAA-domain-containing protein</fullName>
    </submittedName>
</protein>
<feature type="compositionally biased region" description="Polar residues" evidence="10">
    <location>
        <begin position="1370"/>
        <end position="1420"/>
    </location>
</feature>
<dbReference type="EMBL" id="MU006008">
    <property type="protein sequence ID" value="KAF2858519.1"/>
    <property type="molecule type" value="Genomic_DNA"/>
</dbReference>
<feature type="compositionally biased region" description="Polar residues" evidence="10">
    <location>
        <begin position="211"/>
        <end position="220"/>
    </location>
</feature>
<dbReference type="PROSITE" id="PS00674">
    <property type="entry name" value="AAA"/>
    <property type="match status" value="1"/>
</dbReference>
<dbReference type="GO" id="GO:0042393">
    <property type="term" value="F:histone binding"/>
    <property type="evidence" value="ECO:0007669"/>
    <property type="project" value="UniProtKB-ARBA"/>
</dbReference>
<dbReference type="GO" id="GO:0016887">
    <property type="term" value="F:ATP hydrolysis activity"/>
    <property type="evidence" value="ECO:0007669"/>
    <property type="project" value="InterPro"/>
</dbReference>
<dbReference type="FunFam" id="3.40.50.300:FF:000061">
    <property type="entry name" value="ATPase family, AAA domain-containing 2"/>
    <property type="match status" value="1"/>
</dbReference>
<dbReference type="GO" id="GO:0140674">
    <property type="term" value="F:ATP-dependent histone chaperone activity"/>
    <property type="evidence" value="ECO:0007669"/>
    <property type="project" value="UniProtKB-ARBA"/>
</dbReference>
<dbReference type="InterPro" id="IPR003960">
    <property type="entry name" value="ATPase_AAA_CS"/>
</dbReference>
<feature type="region of interest" description="Disordered" evidence="10">
    <location>
        <begin position="1"/>
        <end position="179"/>
    </location>
</feature>
<evidence type="ECO:0000313" key="12">
    <source>
        <dbReference type="EMBL" id="KAF2858519.1"/>
    </source>
</evidence>
<feature type="domain" description="AAA+ ATPase" evidence="11">
    <location>
        <begin position="639"/>
        <end position="780"/>
    </location>
</feature>
<dbReference type="GO" id="GO:0003682">
    <property type="term" value="F:chromatin binding"/>
    <property type="evidence" value="ECO:0007669"/>
    <property type="project" value="TreeGrafter"/>
</dbReference>
<feature type="region of interest" description="Disordered" evidence="10">
    <location>
        <begin position="197"/>
        <end position="467"/>
    </location>
</feature>
<feature type="compositionally biased region" description="Acidic residues" evidence="10">
    <location>
        <begin position="364"/>
        <end position="380"/>
    </location>
</feature>
<name>A0A6A7BUW3_9PEZI</name>
<dbReference type="OrthoDB" id="5421at2759"/>
<feature type="compositionally biased region" description="Basic residues" evidence="10">
    <location>
        <begin position="401"/>
        <end position="410"/>
    </location>
</feature>
<dbReference type="Pfam" id="PF17862">
    <property type="entry name" value="AAA_lid_3"/>
    <property type="match status" value="1"/>
</dbReference>
<feature type="compositionally biased region" description="Polar residues" evidence="10">
    <location>
        <begin position="337"/>
        <end position="348"/>
    </location>
</feature>
<feature type="compositionally biased region" description="Basic and acidic residues" evidence="10">
    <location>
        <begin position="198"/>
        <end position="210"/>
    </location>
</feature>
<evidence type="ECO:0000256" key="6">
    <source>
        <dbReference type="ARBA" id="ARBA00022801"/>
    </source>
</evidence>
<feature type="compositionally biased region" description="Basic residues" evidence="10">
    <location>
        <begin position="39"/>
        <end position="55"/>
    </location>
</feature>
<feature type="compositionally biased region" description="Acidic residues" evidence="10">
    <location>
        <begin position="420"/>
        <end position="435"/>
    </location>
</feature>
<feature type="compositionally biased region" description="Acidic residues" evidence="10">
    <location>
        <begin position="60"/>
        <end position="73"/>
    </location>
</feature>
<feature type="compositionally biased region" description="Polar residues" evidence="10">
    <location>
        <begin position="1438"/>
        <end position="1453"/>
    </location>
</feature>
<dbReference type="InterPro" id="IPR027417">
    <property type="entry name" value="P-loop_NTPase"/>
</dbReference>
<dbReference type="PANTHER" id="PTHR23069">
    <property type="entry name" value="AAA DOMAIN-CONTAINING"/>
    <property type="match status" value="1"/>
</dbReference>
<feature type="compositionally biased region" description="Acidic residues" evidence="10">
    <location>
        <begin position="312"/>
        <end position="321"/>
    </location>
</feature>
<evidence type="ECO:0000313" key="13">
    <source>
        <dbReference type="Proteomes" id="UP000799421"/>
    </source>
</evidence>
<feature type="compositionally biased region" description="Low complexity" evidence="10">
    <location>
        <begin position="265"/>
        <end position="278"/>
    </location>
</feature>
<dbReference type="Pfam" id="PF00004">
    <property type="entry name" value="AAA"/>
    <property type="match status" value="1"/>
</dbReference>
<comment type="subcellular location">
    <subcellularLocation>
        <location evidence="2">Chromosome</location>
    </subcellularLocation>
    <subcellularLocation>
        <location evidence="1">Nucleus</location>
    </subcellularLocation>
</comment>
<reference evidence="12" key="1">
    <citation type="journal article" date="2020" name="Stud. Mycol.">
        <title>101 Dothideomycetes genomes: a test case for predicting lifestyles and emergence of pathogens.</title>
        <authorList>
            <person name="Haridas S."/>
            <person name="Albert R."/>
            <person name="Binder M."/>
            <person name="Bloem J."/>
            <person name="Labutti K."/>
            <person name="Salamov A."/>
            <person name="Andreopoulos B."/>
            <person name="Baker S."/>
            <person name="Barry K."/>
            <person name="Bills G."/>
            <person name="Bluhm B."/>
            <person name="Cannon C."/>
            <person name="Castanera R."/>
            <person name="Culley D."/>
            <person name="Daum C."/>
            <person name="Ezra D."/>
            <person name="Gonzalez J."/>
            <person name="Henrissat B."/>
            <person name="Kuo A."/>
            <person name="Liang C."/>
            <person name="Lipzen A."/>
            <person name="Lutzoni F."/>
            <person name="Magnuson J."/>
            <person name="Mondo S."/>
            <person name="Nolan M."/>
            <person name="Ohm R."/>
            <person name="Pangilinan J."/>
            <person name="Park H.-J."/>
            <person name="Ramirez L."/>
            <person name="Alfaro M."/>
            <person name="Sun H."/>
            <person name="Tritt A."/>
            <person name="Yoshinaga Y."/>
            <person name="Zwiers L.-H."/>
            <person name="Turgeon B."/>
            <person name="Goodwin S."/>
            <person name="Spatafora J."/>
            <person name="Crous P."/>
            <person name="Grigoriev I."/>
        </authorList>
    </citation>
    <scope>NUCLEOTIDE SEQUENCE</scope>
    <source>
        <strain evidence="12">CBS 480.64</strain>
    </source>
</reference>
<comment type="similarity">
    <text evidence="3">Belongs to the AAA ATPase family.</text>
</comment>
<feature type="region of interest" description="Disordered" evidence="10">
    <location>
        <begin position="522"/>
        <end position="548"/>
    </location>
</feature>
<dbReference type="PANTHER" id="PTHR23069:SF0">
    <property type="entry name" value="TAT-BINDING HOMOLOG 7"/>
    <property type="match status" value="1"/>
</dbReference>
<sequence length="1556" mass="170339">MVNRAKRKIDDFDPNASDPEDLDFDEAAVSPARPSGWGKPKKKAASRRPTKKRRQTYADSEGEVEADSVESSDDLSFSDSSAEVEINPRTGRSVRSTTKKPVRYNESSDAEVPQGRAKSAMKKPATSRRFPGTRKSLIVTLKVPKGSIGPKGVVKKNANTKRSRTPQSQTLVGMRRSSRIAHEEIEPLVALTNYGPHDAVEMQGERHVSKTPESVPSAQKTGRGRGLKQPPVETIVEASDEDSQTAAVGGEPAATKEVTREEAPETPATVEAAPQEPEAQVEEALAEVASSSDAAAEDITVEGEAEPVVQESADENEEDEGPVTKSGRQREWRRKTPLSSNSQPSRTSARLRARKASGAQSSDFEPDPEGDNDGDEDESGSDVVRPSQRSASTAASQSGRRSGRIARKSGARASSRKSDEDEIDLEEIADEVADLEADRRRNRRTRKSNTQHELRLEPNLRRRGNRPDYRILRPELLLPLEDDDAPAAATTAAATGGGRGRRGGAGAYRTLFSTFGPFGGAGGPQPVLGGPDGALATAGVDSDSSDDELGARGLAAGATGAQFASPLFSDAVQGVGGGPPNLGKVKDRKALADADPLGVDTNVSFEGVGGLENHIDRVKEMVALPLLYPEIYQRFKVTPPRGVLFHGPPGTGKTLLARALAASVSSEGKKVTFYMRKGADTLSKWVGEAEKQLRLLFEEARKNQPSIIFFDEIDGLAPVRSSKQEQIHASIVATLLALMDGMDGRGQVIVIGATNRPDAVDPALRRPGRFDREFYFPLPDVKARRAILDIHTKGWDPPLRPEFKDQLADLTKGYGGADLRALCTEAALNAVQGTFPQIYASDKKLVIDPSQIKVLAKDFMLSVSQIVPSSQRSAASTAAALPKDIEPLLRQQLVHVTDRVGEVLPRKRKISALEEAMYDDREDDRGFAREAMLRQFEASRVFRPRLLISGLPGMGQQHLGAALLSKLEGIHVQNFGLAVLMQDSGRSPEAAIVQLFEEVKTHKPSIIYLPSVDLWWSTMSESAIRTFTGLLHSLAPTDPILVLGIMDRLPNAHDEIDKRMMTELFPYSQKNHYKLDKPSQPMRNEYFQQVVDLIRKSPTDYPDAGPRKKRKLAELPVAEEQNVPKQGPNKMEQKAQKKKDRQTLNMLKLQIQSVMDHIKVKYRKFRTPVVDDSLIGYLYEDGAAETGVLEGQEQPSRPYELDKDEKGVLGLKEVVTGKFYYNLEIVTIEKRLSNGYYKRPKDFLADIKRLAKDAKVSGDADRTLKANELLANVEVDMAMLEQQQPALVAECEAVYRRELEREKEQAQKAQEAQKTGEDVPVVVQNVPPESSKTTDDSGPVVLGQQVPGRQLAVPSTPRSSSKPGAEQVEETQQAARSQRGVHTQLAQGSQAEQYHNSASTTTSGNKTRSSGMSNGLTRSHPNFAAMESVADGDPLPDTQEQPQSSSHSNLSQTMPPPGLPANRLSALLNPEPGNERYEMDATYLENFHMELTRRSSGMSVDQLEQINAAMMTAIWESRGLWDRNLVIREAQRAFNETVEDLASMQTILQPTPEDKA</sequence>
<evidence type="ECO:0000256" key="9">
    <source>
        <dbReference type="ARBA" id="ARBA00023242"/>
    </source>
</evidence>
<evidence type="ECO:0000256" key="3">
    <source>
        <dbReference type="ARBA" id="ARBA00006914"/>
    </source>
</evidence>
<dbReference type="GO" id="GO:0045815">
    <property type="term" value="P:transcription initiation-coupled chromatin remodeling"/>
    <property type="evidence" value="ECO:0007669"/>
    <property type="project" value="TreeGrafter"/>
</dbReference>
<evidence type="ECO:0000256" key="4">
    <source>
        <dbReference type="ARBA" id="ARBA00022454"/>
    </source>
</evidence>
<evidence type="ECO:0000256" key="8">
    <source>
        <dbReference type="ARBA" id="ARBA00023117"/>
    </source>
</evidence>
<proteinExistence type="inferred from homology"/>
<dbReference type="FunFam" id="3.40.50.300:FF:001218">
    <property type="entry name" value="AAA family ATPase, putative"/>
    <property type="match status" value="1"/>
</dbReference>
<dbReference type="CDD" id="cd05491">
    <property type="entry name" value="Bromo_TBP7_like"/>
    <property type="match status" value="1"/>
</dbReference>
<gene>
    <name evidence="12" type="ORF">K470DRAFT_278441</name>
</gene>
<dbReference type="Gene3D" id="1.10.8.60">
    <property type="match status" value="1"/>
</dbReference>
<feature type="compositionally biased region" description="Low complexity" evidence="10">
    <location>
        <begin position="381"/>
        <end position="400"/>
    </location>
</feature>
<dbReference type="GO" id="GO:0005634">
    <property type="term" value="C:nucleus"/>
    <property type="evidence" value="ECO:0007669"/>
    <property type="project" value="UniProtKB-SubCell"/>
</dbReference>
<evidence type="ECO:0000256" key="5">
    <source>
        <dbReference type="ARBA" id="ARBA00022741"/>
    </source>
</evidence>
<keyword evidence="8" id="KW-0103">Bromodomain</keyword>
<organism evidence="12 13">
    <name type="scientific">Piedraia hortae CBS 480.64</name>
    <dbReference type="NCBI Taxonomy" id="1314780"/>
    <lineage>
        <taxon>Eukaryota</taxon>
        <taxon>Fungi</taxon>
        <taxon>Dikarya</taxon>
        <taxon>Ascomycota</taxon>
        <taxon>Pezizomycotina</taxon>
        <taxon>Dothideomycetes</taxon>
        <taxon>Dothideomycetidae</taxon>
        <taxon>Capnodiales</taxon>
        <taxon>Piedraiaceae</taxon>
        <taxon>Piedraia</taxon>
    </lineage>
</organism>
<keyword evidence="4" id="KW-0158">Chromosome</keyword>
<keyword evidence="9" id="KW-0539">Nucleus</keyword>
<evidence type="ECO:0000256" key="10">
    <source>
        <dbReference type="SAM" id="MobiDB-lite"/>
    </source>
</evidence>
<dbReference type="GO" id="GO:0000785">
    <property type="term" value="C:chromatin"/>
    <property type="evidence" value="ECO:0007669"/>
    <property type="project" value="UniProtKB-ARBA"/>
</dbReference>
<feature type="compositionally biased region" description="Acidic residues" evidence="10">
    <location>
        <begin position="295"/>
        <end position="305"/>
    </location>
</feature>
<dbReference type="InterPro" id="IPR041569">
    <property type="entry name" value="AAA_lid_3"/>
</dbReference>
<dbReference type="SUPFAM" id="SSF52540">
    <property type="entry name" value="P-loop containing nucleoside triphosphate hydrolases"/>
    <property type="match status" value="2"/>
</dbReference>
<keyword evidence="7" id="KW-0067">ATP-binding</keyword>
<evidence type="ECO:0000256" key="2">
    <source>
        <dbReference type="ARBA" id="ARBA00004286"/>
    </source>
</evidence>
<dbReference type="InterPro" id="IPR003593">
    <property type="entry name" value="AAA+_ATPase"/>
</dbReference>
<keyword evidence="6" id="KW-0378">Hydrolase</keyword>
<dbReference type="Proteomes" id="UP000799421">
    <property type="component" value="Unassembled WGS sequence"/>
</dbReference>
<keyword evidence="5" id="KW-0547">Nucleotide-binding</keyword>
<dbReference type="GO" id="GO:0005524">
    <property type="term" value="F:ATP binding"/>
    <property type="evidence" value="ECO:0007669"/>
    <property type="project" value="UniProtKB-KW"/>
</dbReference>
<dbReference type="GO" id="GO:0006334">
    <property type="term" value="P:nucleosome assembly"/>
    <property type="evidence" value="ECO:0007669"/>
    <property type="project" value="TreeGrafter"/>
</dbReference>
<feature type="region of interest" description="Disordered" evidence="10">
    <location>
        <begin position="1097"/>
        <end position="1141"/>
    </location>
</feature>
<accession>A0A6A7BUW3</accession>
<dbReference type="InterPro" id="IPR045199">
    <property type="entry name" value="ATAD2-like"/>
</dbReference>
<evidence type="ECO:0000256" key="1">
    <source>
        <dbReference type="ARBA" id="ARBA00004123"/>
    </source>
</evidence>
<dbReference type="Gene3D" id="3.40.50.300">
    <property type="entry name" value="P-loop containing nucleotide triphosphate hydrolases"/>
    <property type="match status" value="2"/>
</dbReference>
<dbReference type="SMART" id="SM00382">
    <property type="entry name" value="AAA"/>
    <property type="match status" value="1"/>
</dbReference>
<dbReference type="FunFam" id="1.10.8.60:FF:000016">
    <property type="entry name" value="ATPase family AAA domain-containing protein 2B"/>
    <property type="match status" value="1"/>
</dbReference>